<sequence length="350" mass="38912">MWPFSSKPPVFFTEEKKSWRNIFIGNILEINSTSEEMFSAFKTRDILSAPYTSPENLEEILKNIDNSEISPAENPIIKEWTRILCHVKSIGFTEEQIKKMPTSFVLKCSAIVFAAGVKKLGQAANNEGLGIIESNYMKLGGVDAQRDKKCFLENELPRLAAPLLKYYLLREILGNICKEAAQDLDHSFTLACENYQKDKDIAALNRACQHLLSKAASTWGEDNRLSWLFVEGTEKDKILSNPTTGLSFGKIELFAATLIAGLQTLAKRLKALLGYIFCAPQQDVAEHNPSTEALPPSYPPSLIDGLGVKSSSDKDAPSALMNDRQPVLKDDGNLLIDNINEENRTSLLPQ</sequence>
<gene>
    <name evidence="2" type="ORF">Llan_2614</name>
</gene>
<accession>A0A0W0V7T4</accession>
<feature type="region of interest" description="Disordered" evidence="1">
    <location>
        <begin position="305"/>
        <end position="324"/>
    </location>
</feature>
<dbReference type="RefSeq" id="WP_028374254.1">
    <property type="nucleotide sequence ID" value="NZ_CAAAJD010000059.1"/>
</dbReference>
<dbReference type="EMBL" id="LNYI01000070">
    <property type="protein sequence ID" value="KTD15933.1"/>
    <property type="molecule type" value="Genomic_DNA"/>
</dbReference>
<keyword evidence="3" id="KW-1185">Reference proteome</keyword>
<reference evidence="2 3" key="1">
    <citation type="submission" date="2015-11" db="EMBL/GenBank/DDBJ databases">
        <title>Genomic analysis of 38 Legionella species identifies large and diverse effector repertoires.</title>
        <authorList>
            <person name="Burstein D."/>
            <person name="Amaro F."/>
            <person name="Zusman T."/>
            <person name="Lifshitz Z."/>
            <person name="Cohen O."/>
            <person name="Gilbert J.A."/>
            <person name="Pupko T."/>
            <person name="Shuman H.A."/>
            <person name="Segal G."/>
        </authorList>
    </citation>
    <scope>NUCLEOTIDE SEQUENCE [LARGE SCALE GENOMIC DNA]</scope>
    <source>
        <strain evidence="2 3">ATCC 49751</strain>
    </source>
</reference>
<proteinExistence type="predicted"/>
<organism evidence="2 3">
    <name type="scientific">Legionella lansingensis</name>
    <dbReference type="NCBI Taxonomy" id="45067"/>
    <lineage>
        <taxon>Bacteria</taxon>
        <taxon>Pseudomonadati</taxon>
        <taxon>Pseudomonadota</taxon>
        <taxon>Gammaproteobacteria</taxon>
        <taxon>Legionellales</taxon>
        <taxon>Legionellaceae</taxon>
        <taxon>Legionella</taxon>
    </lineage>
</organism>
<name>A0A0W0V7T4_9GAMM</name>
<dbReference type="Proteomes" id="UP000054869">
    <property type="component" value="Unassembled WGS sequence"/>
</dbReference>
<dbReference type="AlphaFoldDB" id="A0A0W0V7T4"/>
<evidence type="ECO:0000313" key="2">
    <source>
        <dbReference type="EMBL" id="KTD15933.1"/>
    </source>
</evidence>
<dbReference type="PATRIC" id="fig|45067.4.peg.2748"/>
<evidence type="ECO:0000313" key="3">
    <source>
        <dbReference type="Proteomes" id="UP000054869"/>
    </source>
</evidence>
<evidence type="ECO:0000256" key="1">
    <source>
        <dbReference type="SAM" id="MobiDB-lite"/>
    </source>
</evidence>
<protein>
    <submittedName>
        <fullName evidence="2">Uncharacterized protein</fullName>
    </submittedName>
</protein>
<comment type="caution">
    <text evidence="2">The sequence shown here is derived from an EMBL/GenBank/DDBJ whole genome shotgun (WGS) entry which is preliminary data.</text>
</comment>